<evidence type="ECO:0000256" key="6">
    <source>
        <dbReference type="ARBA" id="ARBA00023242"/>
    </source>
</evidence>
<comment type="similarity">
    <text evidence="2 8">Belongs to the Mediator complex subunit 17 family.</text>
</comment>
<evidence type="ECO:0000256" key="4">
    <source>
        <dbReference type="ARBA" id="ARBA00023015"/>
    </source>
</evidence>
<comment type="caution">
    <text evidence="9">The sequence shown here is derived from an EMBL/GenBank/DDBJ whole genome shotgun (WGS) entry which is preliminary data.</text>
</comment>
<evidence type="ECO:0000256" key="5">
    <source>
        <dbReference type="ARBA" id="ARBA00023163"/>
    </source>
</evidence>
<evidence type="ECO:0000256" key="1">
    <source>
        <dbReference type="ARBA" id="ARBA00004123"/>
    </source>
</evidence>
<dbReference type="AlphaFoldDB" id="A0A8X7NMM4"/>
<dbReference type="Pfam" id="PF10156">
    <property type="entry name" value="Med17"/>
    <property type="match status" value="1"/>
</dbReference>
<evidence type="ECO:0000256" key="7">
    <source>
        <dbReference type="ARBA" id="ARBA00032014"/>
    </source>
</evidence>
<dbReference type="PANTHER" id="PTHR13114:SF7">
    <property type="entry name" value="MEDIATOR OF RNA POLYMERASE II TRANSCRIPTION SUBUNIT 17"/>
    <property type="match status" value="1"/>
</dbReference>
<organism evidence="9 10">
    <name type="scientific">Candida parapsilosis</name>
    <name type="common">Yeast</name>
    <dbReference type="NCBI Taxonomy" id="5480"/>
    <lineage>
        <taxon>Eukaryota</taxon>
        <taxon>Fungi</taxon>
        <taxon>Dikarya</taxon>
        <taxon>Ascomycota</taxon>
        <taxon>Saccharomycotina</taxon>
        <taxon>Pichiomycetes</taxon>
        <taxon>Debaryomycetaceae</taxon>
        <taxon>Candida/Lodderomyces clade</taxon>
        <taxon>Candida</taxon>
    </lineage>
</organism>
<keyword evidence="6 8" id="KW-0539">Nucleus</keyword>
<dbReference type="PANTHER" id="PTHR13114">
    <property type="entry name" value="MEDIATOR OF RNA POLYMERASE II TRANSCRIPTION SUBUNIT 17"/>
    <property type="match status" value="1"/>
</dbReference>
<evidence type="ECO:0000313" key="9">
    <source>
        <dbReference type="EMBL" id="KAF6057048.1"/>
    </source>
</evidence>
<dbReference type="EMBL" id="JABWAB010000003">
    <property type="protein sequence ID" value="KAF6057048.1"/>
    <property type="molecule type" value="Genomic_DNA"/>
</dbReference>
<dbReference type="OrthoDB" id="5319830at2759"/>
<keyword evidence="5 8" id="KW-0804">Transcription</keyword>
<dbReference type="GO" id="GO:0006357">
    <property type="term" value="P:regulation of transcription by RNA polymerase II"/>
    <property type="evidence" value="ECO:0007669"/>
    <property type="project" value="InterPro"/>
</dbReference>
<comment type="subcellular location">
    <subcellularLocation>
        <location evidence="1 8">Nucleus</location>
    </subcellularLocation>
</comment>
<protein>
    <recommendedName>
        <fullName evidence="3 8">Mediator of RNA polymerase II transcription subunit 17</fullName>
    </recommendedName>
    <alternativeName>
        <fullName evidence="7 8">Mediator complex subunit 17</fullName>
    </alternativeName>
</protein>
<dbReference type="GO" id="GO:0003712">
    <property type="term" value="F:transcription coregulator activity"/>
    <property type="evidence" value="ECO:0007669"/>
    <property type="project" value="InterPro"/>
</dbReference>
<accession>A0A8X7NMM4</accession>
<dbReference type="GO" id="GO:0070847">
    <property type="term" value="C:core mediator complex"/>
    <property type="evidence" value="ECO:0007669"/>
    <property type="project" value="TreeGrafter"/>
</dbReference>
<sequence>MSYDSLYLDFDLNDNGHPDPFIKDENDLSLQELIPRILQERKQFVDITEKSLVDEIESLESSKTVDEALDGFDGLNSTVSGALPVSQEESVQEKFNSKKLELTKSINNALNETSLSLDFVSLLVASVKPNIAKNTMSPHLQKLIKPYSLNSDKLAKEEVETLQKDTNRSTKIGHGWKTEATSKIKDLFKEASENLTMQVKKENKYWNMICLVWSNDEALFRLRDPDNNARAIGVKYGYGDSGSDFQDKGLALFRKNVQTGEVSFHPLSTIGNKLVAKTYRYVRVRVLSRIDSDYMLTGQSAFDYNYSKSSHDIINEIEMARFFLFEEDLFYQISREASILFSYNVSVTAEKVSIETENEIVEFENVLYDEANEEELENYYQNVSSMSSINNKKCQLILIYLKLMLCCFYKYNLKLKQKVPTSLTKWKQSNSHPLILRPLLGNMRHNKYLHEVKQILVNLSNHYGLKPTIKLEKYTNLETKSSNPFKRSIEIPNSLFTWTVQNKVDNVLNVTINVTSNEVFVDLIAKLTVTRFDSMDAYLNNMNGVNVLQNDYYDFDDLKESLEWLICDFNSV</sequence>
<name>A0A8X7NMM4_CANPA</name>
<dbReference type="GO" id="GO:0016592">
    <property type="term" value="C:mediator complex"/>
    <property type="evidence" value="ECO:0007669"/>
    <property type="project" value="InterPro"/>
</dbReference>
<keyword evidence="8" id="KW-0010">Activator</keyword>
<comment type="function">
    <text evidence="8">Component of the Mediator complex, a coactivator involved in the regulated transcription of nearly all RNA polymerase II-dependent genes. Mediator functions as a bridge to convey information from gene-specific regulatory proteins to the basal RNA polymerase II transcription machinery. Mediator is recruited to promoters by direct interactions with regulatory proteins and serves as a scaffold for the assembly of a functional preinitiation complex with RNA polymerase II and the general transcription factors.</text>
</comment>
<gene>
    <name evidence="8" type="primary">MED17</name>
    <name evidence="9" type="ORF">FOB60_001603</name>
</gene>
<evidence type="ECO:0000256" key="3">
    <source>
        <dbReference type="ARBA" id="ARBA00019610"/>
    </source>
</evidence>
<keyword evidence="4 8" id="KW-0805">Transcription regulation</keyword>
<dbReference type="Gene3D" id="6.10.250.2620">
    <property type="match status" value="1"/>
</dbReference>
<evidence type="ECO:0000313" key="10">
    <source>
        <dbReference type="Proteomes" id="UP000590412"/>
    </source>
</evidence>
<evidence type="ECO:0000256" key="2">
    <source>
        <dbReference type="ARBA" id="ARBA00005635"/>
    </source>
</evidence>
<reference evidence="9" key="1">
    <citation type="submission" date="2020-03" db="EMBL/GenBank/DDBJ databases">
        <title>FDA dAtabase for Regulatory Grade micrObial Sequences (FDA-ARGOS): Supporting development and validation of Infectious Disease Dx tests.</title>
        <authorList>
            <person name="Campos J."/>
            <person name="Goldberg B."/>
            <person name="Tallon L."/>
            <person name="Sadzewicz L."/>
            <person name="Vavikolanu K."/>
            <person name="Mehta A."/>
            <person name="Aluvathingal J."/>
            <person name="Nadendla S."/>
            <person name="Nandy P."/>
            <person name="Geyer C."/>
            <person name="Yan Y."/>
            <person name="Sichtig H."/>
        </authorList>
    </citation>
    <scope>NUCLEOTIDE SEQUENCE [LARGE SCALE GENOMIC DNA]</scope>
    <source>
        <strain evidence="9">FDAARGOS_652</strain>
    </source>
</reference>
<comment type="subunit">
    <text evidence="8">Component of the Mediator complex.</text>
</comment>
<dbReference type="InterPro" id="IPR019313">
    <property type="entry name" value="Mediator_Med17"/>
</dbReference>
<evidence type="ECO:0000256" key="8">
    <source>
        <dbReference type="RuleBase" id="RU364140"/>
    </source>
</evidence>
<proteinExistence type="inferred from homology"/>
<dbReference type="Proteomes" id="UP000590412">
    <property type="component" value="Unassembled WGS sequence"/>
</dbReference>